<dbReference type="EMBL" id="LT629973">
    <property type="protein sequence ID" value="SEH95345.1"/>
    <property type="molecule type" value="Genomic_DNA"/>
</dbReference>
<dbReference type="STRING" id="1679444.PYTT_2032"/>
<evidence type="ECO:0000256" key="7">
    <source>
        <dbReference type="SAM" id="Phobius"/>
    </source>
</evidence>
<feature type="transmembrane region" description="Helical" evidence="7">
    <location>
        <begin position="440"/>
        <end position="463"/>
    </location>
</feature>
<feature type="transmembrane region" description="Helical" evidence="7">
    <location>
        <begin position="254"/>
        <end position="272"/>
    </location>
</feature>
<name>A0A1H6MCU9_9BACT</name>
<dbReference type="GO" id="GO:0005886">
    <property type="term" value="C:plasma membrane"/>
    <property type="evidence" value="ECO:0007669"/>
    <property type="project" value="UniProtKB-SubCell"/>
</dbReference>
<dbReference type="Proteomes" id="UP000176204">
    <property type="component" value="Chromosome I"/>
</dbReference>
<dbReference type="InterPro" id="IPR005614">
    <property type="entry name" value="NrfD-like"/>
</dbReference>
<dbReference type="OrthoDB" id="9768846at2"/>
<feature type="transmembrane region" description="Helical" evidence="7">
    <location>
        <begin position="29"/>
        <end position="53"/>
    </location>
</feature>
<dbReference type="Pfam" id="PF11821">
    <property type="entry name" value="ActD"/>
    <property type="match status" value="1"/>
</dbReference>
<keyword evidence="3" id="KW-1003">Cell membrane</keyword>
<feature type="transmembrane region" description="Helical" evidence="7">
    <location>
        <begin position="107"/>
        <end position="132"/>
    </location>
</feature>
<protein>
    <submittedName>
        <fullName evidence="8">Polysulphide reductase nrfd</fullName>
    </submittedName>
</protein>
<dbReference type="PANTHER" id="PTHR43044">
    <property type="match status" value="1"/>
</dbReference>
<comment type="subcellular location">
    <subcellularLocation>
        <location evidence="1">Cell membrane</location>
        <topology evidence="1">Multi-pass membrane protein</topology>
    </subcellularLocation>
</comment>
<proteinExistence type="inferred from homology"/>
<keyword evidence="5 7" id="KW-1133">Transmembrane helix</keyword>
<dbReference type="AlphaFoldDB" id="A0A1H6MCU9"/>
<feature type="transmembrane region" description="Helical" evidence="7">
    <location>
        <begin position="483"/>
        <end position="508"/>
    </location>
</feature>
<dbReference type="KEGG" id="agl:PYTT_2032"/>
<evidence type="ECO:0000313" key="8">
    <source>
        <dbReference type="EMBL" id="SEH95345.1"/>
    </source>
</evidence>
<dbReference type="Pfam" id="PF03916">
    <property type="entry name" value="NrfD"/>
    <property type="match status" value="1"/>
</dbReference>
<feature type="transmembrane region" description="Helical" evidence="7">
    <location>
        <begin position="401"/>
        <end position="419"/>
    </location>
</feature>
<keyword evidence="4 7" id="KW-0812">Transmembrane</keyword>
<evidence type="ECO:0000256" key="4">
    <source>
        <dbReference type="ARBA" id="ARBA00022692"/>
    </source>
</evidence>
<organism evidence="8 9">
    <name type="scientific">Akkermansia glycaniphila</name>
    <dbReference type="NCBI Taxonomy" id="1679444"/>
    <lineage>
        <taxon>Bacteria</taxon>
        <taxon>Pseudomonadati</taxon>
        <taxon>Verrucomicrobiota</taxon>
        <taxon>Verrucomicrobiia</taxon>
        <taxon>Verrucomicrobiales</taxon>
        <taxon>Akkermansiaceae</taxon>
        <taxon>Akkermansia</taxon>
    </lineage>
</organism>
<keyword evidence="6 7" id="KW-0472">Membrane</keyword>
<reference evidence="9" key="1">
    <citation type="submission" date="2016-09" db="EMBL/GenBank/DDBJ databases">
        <authorList>
            <person name="Koehorst J."/>
        </authorList>
    </citation>
    <scope>NUCLEOTIDE SEQUENCE [LARGE SCALE GENOMIC DNA]</scope>
</reference>
<gene>
    <name evidence="8" type="ORF">PYTT_2032</name>
</gene>
<evidence type="ECO:0000256" key="6">
    <source>
        <dbReference type="ARBA" id="ARBA00023136"/>
    </source>
</evidence>
<evidence type="ECO:0000256" key="1">
    <source>
        <dbReference type="ARBA" id="ARBA00004651"/>
    </source>
</evidence>
<feature type="transmembrane region" description="Helical" evidence="7">
    <location>
        <begin position="292"/>
        <end position="311"/>
    </location>
</feature>
<feature type="transmembrane region" description="Helical" evidence="7">
    <location>
        <begin position="73"/>
        <end position="95"/>
    </location>
</feature>
<feature type="transmembrane region" description="Helical" evidence="7">
    <location>
        <begin position="152"/>
        <end position="173"/>
    </location>
</feature>
<feature type="transmembrane region" description="Helical" evidence="7">
    <location>
        <begin position="331"/>
        <end position="349"/>
    </location>
</feature>
<feature type="transmembrane region" description="Helical" evidence="7">
    <location>
        <begin position="356"/>
        <end position="381"/>
    </location>
</feature>
<dbReference type="PANTHER" id="PTHR43044:SF2">
    <property type="entry name" value="POLYSULPHIDE REDUCTASE NRFD"/>
    <property type="match status" value="1"/>
</dbReference>
<accession>A0A1H6MCU9</accession>
<evidence type="ECO:0000256" key="3">
    <source>
        <dbReference type="ARBA" id="ARBA00022475"/>
    </source>
</evidence>
<keyword evidence="9" id="KW-1185">Reference proteome</keyword>
<evidence type="ECO:0000256" key="5">
    <source>
        <dbReference type="ARBA" id="ARBA00022989"/>
    </source>
</evidence>
<sequence>MGAMSSRDAVQLSCLPEESVRAVEARKGLLWWLGVALCAGLALYGLGWSAWRLASEGVGLLGVNNDVPWGWDIVNFVFWIGIGHAGTLISSVLLLTHQGWRTPIARAAELMTICAVVCAGIFPLVHVGRIWVVWMVSPFPDASGVFPDIGSALVWDVLAVGTYFCLSLLYWWIGMIPDLALMRDRCASWWLKRFYGALACGWRGTGRQWAVFRRANVAMACVLAPLVVTVHSVVSCDFATTVKPGWHETMFPPMFVAGAILSGMAMVQLVALFDRGVRLRAASVQQVMSRFVLGFSWMMAVFYAVEAGMALLEGGTVAEVMVQRVCGEYAWWFWAMLAGNVLVPQLYWVKRWRSNPAVVAAVSVSVLFGMWLERVVIVVGSSLVSFLPGQEGGYVPSPTDWWMLAGSVGLFVCLYALLGRRMPPEFGLHGDGSPAVRRRAWRAWIPAAGAVFGMAVVLVWVWLTQDCATSAVVQGRAPGWERWVDFVPAVFVGGLLGAGLWAVAGFFACSGLPRWYHPDFDE</sequence>
<evidence type="ECO:0000256" key="2">
    <source>
        <dbReference type="ARBA" id="ARBA00008929"/>
    </source>
</evidence>
<feature type="transmembrane region" description="Helical" evidence="7">
    <location>
        <begin position="217"/>
        <end position="234"/>
    </location>
</feature>
<comment type="similarity">
    <text evidence="2">Belongs to the NrfD family.</text>
</comment>
<evidence type="ECO:0000313" key="9">
    <source>
        <dbReference type="Proteomes" id="UP000176204"/>
    </source>
</evidence>
<dbReference type="InterPro" id="IPR021776">
    <property type="entry name" value="ActD"/>
</dbReference>
<dbReference type="Gene3D" id="1.20.1630.10">
    <property type="entry name" value="Formate dehydrogenase/DMSO reductase domain"/>
    <property type="match status" value="1"/>
</dbReference>